<keyword evidence="5" id="KW-0067">ATP-binding</keyword>
<dbReference type="Proteomes" id="UP000199012">
    <property type="component" value="Unassembled WGS sequence"/>
</dbReference>
<feature type="transmembrane region" description="Helical" evidence="9">
    <location>
        <begin position="605"/>
        <end position="629"/>
    </location>
</feature>
<evidence type="ECO:0000256" key="1">
    <source>
        <dbReference type="ARBA" id="ARBA00004651"/>
    </source>
</evidence>
<dbReference type="InterPro" id="IPR039421">
    <property type="entry name" value="Type_1_exporter"/>
</dbReference>
<dbReference type="RefSeq" id="WP_090032718.1">
    <property type="nucleotide sequence ID" value="NZ_BONM01000019.1"/>
</dbReference>
<evidence type="ECO:0000256" key="9">
    <source>
        <dbReference type="SAM" id="Phobius"/>
    </source>
</evidence>
<keyword evidence="7 9" id="KW-0472">Membrane</keyword>
<feature type="transmembrane region" description="Helical" evidence="9">
    <location>
        <begin position="46"/>
        <end position="64"/>
    </location>
</feature>
<evidence type="ECO:0000313" key="13">
    <source>
        <dbReference type="Proteomes" id="UP000199012"/>
    </source>
</evidence>
<dbReference type="InterPro" id="IPR003439">
    <property type="entry name" value="ABC_transporter-like_ATP-bd"/>
</dbReference>
<dbReference type="STRING" id="988821.SAMN05421867_10711"/>
<dbReference type="CDD" id="cd03228">
    <property type="entry name" value="ABCC_MRP_Like"/>
    <property type="match status" value="1"/>
</dbReference>
<dbReference type="GO" id="GO:0005524">
    <property type="term" value="F:ATP binding"/>
    <property type="evidence" value="ECO:0007669"/>
    <property type="project" value="UniProtKB-KW"/>
</dbReference>
<name>A0A1I0YC12_9CELL</name>
<dbReference type="Gene3D" id="3.40.50.300">
    <property type="entry name" value="P-loop containing nucleotide triphosphate hydrolases"/>
    <property type="match status" value="2"/>
</dbReference>
<feature type="transmembrane region" description="Helical" evidence="9">
    <location>
        <begin position="137"/>
        <end position="165"/>
    </location>
</feature>
<dbReference type="PROSITE" id="PS50929">
    <property type="entry name" value="ABC_TM1F"/>
    <property type="match status" value="1"/>
</dbReference>
<dbReference type="GO" id="GO:0005886">
    <property type="term" value="C:plasma membrane"/>
    <property type="evidence" value="ECO:0007669"/>
    <property type="project" value="UniProtKB-SubCell"/>
</dbReference>
<sequence>MRPALHPSPWRRLAGPTTTLAVLAAAVAAAAETVGTVVAGRLAEGPTAAALTVLAVLVGSAVLLDTAGRTAFAGVIARAEGGLRRDLLAAALRQPLPVLDEQAVGEVLDRVDDDPRQLGALARRTGWEVGRACLRAVLAWVVAGLTWAPAWVVFPLVAAAALAVARPLTRVVAGRKVAEEVAWSAHSAQLEEAVAARDDVRSSLGQPHVVRQYAQRASEVLTRVRSVSSASALVAGLTGTVLHALVAALAIGGVALVARGRLGVAELVTLWLLVTSFVGQLGRVADQLPEVQAGLGALQRIDTLLTAEPEPTGGAPVPAGPVDLELRDLTFTYPGGFALRGVDLHVPAGTSCALVGRTGAGKSTLVRLLSRAVEPPPGTVFVGGQDVAATDVEDLRRAVGVVTQRTEILAASLAENITLLADVAPGVVEGAVEALGLTDWVASLPDGLATPLGPGGTTLSAGEEQLVAFARLLVRDVQVVVLDEATARMDPQTEELVTRAADRLLHGRTGVVVAHRLSTTRRCDAVAVLDAGRVAQHGPRADLATTPGPFRDLLVAAGATGRAQPPAPLTARVERREPRPAPAVPRPSLARTVLRMIGSYKRWGLLGDVGFLAIMLLGVSGAVTGWLWGRLAASLQDGGEPWGVAWALAVGVLVAPLALAFAVKRYFVWWQAVTLQSRLSVLVGQTRQHRLPRVPPGEAVARVLDSERMVLYVDRWVDVVNGLLVVLVTGLLSGSVLAAAVVGGVLVLSAAISAAGAPVAGRTARLAGDERARFGHALASVLDCARTLKLAAAVGPAEAHLHRVDARRVAASVRELRVRAALEGIPPLLVQAGIVVGWGLHLVGTWDLATALLVTTAVSGSGWFGTVAAAAITEAPVARRWLAATAELAGSADLMRLPTGVDLVAGTALGPDAPPRVPLRRLELEGLTAVHDDGTVGVTDVDLTVDAGELVLLVGRVGSGKSSLLAALAGLVDHEGTVRWNGQPVDDAQTFLRPGQVAYVGQVPRVLSGSFAANVHLDHDRPWREALDDARLGSDVAAAGGHEALVGHRGVRLSGGQVQRLALARARATGAELLVADDVSSALDARTELELWDGLRARGLTVVGASTKGAALARADRVVVLDEGRVAASGPWDELRESWGHLAG</sequence>
<keyword evidence="2" id="KW-0813">Transport</keyword>
<feature type="domain" description="ABC transporter" evidence="10">
    <location>
        <begin position="922"/>
        <end position="1144"/>
    </location>
</feature>
<dbReference type="FunFam" id="3.40.50.300:FF:000604">
    <property type="entry name" value="ABC transporter B family member 28"/>
    <property type="match status" value="1"/>
</dbReference>
<accession>A0A1I0YC12</accession>
<keyword evidence="6 9" id="KW-1133">Transmembrane helix</keyword>
<dbReference type="SMART" id="SM00382">
    <property type="entry name" value="AAA"/>
    <property type="match status" value="2"/>
</dbReference>
<feature type="transmembrane region" description="Helical" evidence="9">
    <location>
        <begin position="232"/>
        <end position="258"/>
    </location>
</feature>
<keyword evidence="3 9" id="KW-0812">Transmembrane</keyword>
<dbReference type="GO" id="GO:0005737">
    <property type="term" value="C:cytoplasm"/>
    <property type="evidence" value="ECO:0007669"/>
    <property type="project" value="UniProtKB-ARBA"/>
</dbReference>
<evidence type="ECO:0000256" key="2">
    <source>
        <dbReference type="ARBA" id="ARBA00022448"/>
    </source>
</evidence>
<evidence type="ECO:0000256" key="5">
    <source>
        <dbReference type="ARBA" id="ARBA00022840"/>
    </source>
</evidence>
<evidence type="ECO:0000259" key="11">
    <source>
        <dbReference type="PROSITE" id="PS50929"/>
    </source>
</evidence>
<dbReference type="InterPro" id="IPR036640">
    <property type="entry name" value="ABC1_TM_sf"/>
</dbReference>
<dbReference type="PANTHER" id="PTHR24221:SF654">
    <property type="entry name" value="ATP-BINDING CASSETTE SUB-FAMILY B MEMBER 6"/>
    <property type="match status" value="1"/>
</dbReference>
<feature type="transmembrane region" description="Helical" evidence="9">
    <location>
        <begin position="716"/>
        <end position="733"/>
    </location>
</feature>
<comment type="subcellular location">
    <subcellularLocation>
        <location evidence="1">Cell membrane</location>
        <topology evidence="1">Multi-pass membrane protein</topology>
    </subcellularLocation>
</comment>
<dbReference type="EMBL" id="FOKA01000007">
    <property type="protein sequence ID" value="SFB10296.1"/>
    <property type="molecule type" value="Genomic_DNA"/>
</dbReference>
<dbReference type="Pfam" id="PF00005">
    <property type="entry name" value="ABC_tran"/>
    <property type="match status" value="2"/>
</dbReference>
<dbReference type="GO" id="GO:0140359">
    <property type="term" value="F:ABC-type transporter activity"/>
    <property type="evidence" value="ECO:0007669"/>
    <property type="project" value="InterPro"/>
</dbReference>
<dbReference type="PANTHER" id="PTHR24221">
    <property type="entry name" value="ATP-BINDING CASSETTE SUB-FAMILY B"/>
    <property type="match status" value="1"/>
</dbReference>
<feature type="domain" description="ABC transmembrane type-1" evidence="11">
    <location>
        <begin position="20"/>
        <end position="293"/>
    </location>
</feature>
<protein>
    <submittedName>
        <fullName evidence="12">ABC-type multidrug transport system, ATPase and permease component</fullName>
    </submittedName>
</protein>
<proteinExistence type="predicted"/>
<dbReference type="PROSITE" id="PS50893">
    <property type="entry name" value="ABC_TRANSPORTER_2"/>
    <property type="match status" value="2"/>
</dbReference>
<dbReference type="AlphaFoldDB" id="A0A1I0YC12"/>
<dbReference type="GO" id="GO:0034040">
    <property type="term" value="F:ATPase-coupled lipid transmembrane transporter activity"/>
    <property type="evidence" value="ECO:0007669"/>
    <property type="project" value="TreeGrafter"/>
</dbReference>
<evidence type="ECO:0000256" key="6">
    <source>
        <dbReference type="ARBA" id="ARBA00022989"/>
    </source>
</evidence>
<dbReference type="InterPro" id="IPR027417">
    <property type="entry name" value="P-loop_NTPase"/>
</dbReference>
<evidence type="ECO:0000313" key="12">
    <source>
        <dbReference type="EMBL" id="SFB10296.1"/>
    </source>
</evidence>
<dbReference type="GO" id="GO:0016887">
    <property type="term" value="F:ATP hydrolysis activity"/>
    <property type="evidence" value="ECO:0007669"/>
    <property type="project" value="InterPro"/>
</dbReference>
<gene>
    <name evidence="12" type="ORF">SAMN05421867_10711</name>
</gene>
<evidence type="ECO:0000256" key="8">
    <source>
        <dbReference type="SAM" id="MobiDB-lite"/>
    </source>
</evidence>
<reference evidence="12 13" key="1">
    <citation type="submission" date="2016-10" db="EMBL/GenBank/DDBJ databases">
        <authorList>
            <person name="de Groot N.N."/>
        </authorList>
    </citation>
    <scope>NUCLEOTIDE SEQUENCE [LARGE SCALE GENOMIC DNA]</scope>
    <source>
        <strain evidence="12 13">CGMCC 4.6945</strain>
    </source>
</reference>
<dbReference type="OrthoDB" id="9806127at2"/>
<dbReference type="InterPro" id="IPR011527">
    <property type="entry name" value="ABC1_TM_dom"/>
</dbReference>
<evidence type="ECO:0000259" key="10">
    <source>
        <dbReference type="PROSITE" id="PS50893"/>
    </source>
</evidence>
<dbReference type="Pfam" id="PF00664">
    <property type="entry name" value="ABC_membrane"/>
    <property type="match status" value="1"/>
</dbReference>
<feature type="transmembrane region" description="Helical" evidence="9">
    <location>
        <begin position="641"/>
        <end position="663"/>
    </location>
</feature>
<evidence type="ECO:0000256" key="3">
    <source>
        <dbReference type="ARBA" id="ARBA00022692"/>
    </source>
</evidence>
<feature type="region of interest" description="Disordered" evidence="8">
    <location>
        <begin position="562"/>
        <end position="584"/>
    </location>
</feature>
<dbReference type="SUPFAM" id="SSF52540">
    <property type="entry name" value="P-loop containing nucleoside triphosphate hydrolases"/>
    <property type="match status" value="2"/>
</dbReference>
<dbReference type="SUPFAM" id="SSF90123">
    <property type="entry name" value="ABC transporter transmembrane region"/>
    <property type="match status" value="2"/>
</dbReference>
<feature type="domain" description="ABC transporter" evidence="10">
    <location>
        <begin position="324"/>
        <end position="556"/>
    </location>
</feature>
<evidence type="ECO:0000256" key="7">
    <source>
        <dbReference type="ARBA" id="ARBA00023136"/>
    </source>
</evidence>
<dbReference type="Gene3D" id="1.20.1560.10">
    <property type="entry name" value="ABC transporter type 1, transmembrane domain"/>
    <property type="match status" value="2"/>
</dbReference>
<keyword evidence="4" id="KW-0547">Nucleotide-binding</keyword>
<dbReference type="InterPro" id="IPR003593">
    <property type="entry name" value="AAA+_ATPase"/>
</dbReference>
<organism evidence="12 13">
    <name type="scientific">Cellulomonas marina</name>
    <dbReference type="NCBI Taxonomy" id="988821"/>
    <lineage>
        <taxon>Bacteria</taxon>
        <taxon>Bacillati</taxon>
        <taxon>Actinomycetota</taxon>
        <taxon>Actinomycetes</taxon>
        <taxon>Micrococcales</taxon>
        <taxon>Cellulomonadaceae</taxon>
        <taxon>Cellulomonas</taxon>
    </lineage>
</organism>
<keyword evidence="13" id="KW-1185">Reference proteome</keyword>
<evidence type="ECO:0000256" key="4">
    <source>
        <dbReference type="ARBA" id="ARBA00022741"/>
    </source>
</evidence>